<organism evidence="9 10">
    <name type="scientific">Putridiphycobacter roseus</name>
    <dbReference type="NCBI Taxonomy" id="2219161"/>
    <lineage>
        <taxon>Bacteria</taxon>
        <taxon>Pseudomonadati</taxon>
        <taxon>Bacteroidota</taxon>
        <taxon>Flavobacteriia</taxon>
        <taxon>Flavobacteriales</taxon>
        <taxon>Crocinitomicaceae</taxon>
        <taxon>Putridiphycobacter</taxon>
    </lineage>
</organism>
<evidence type="ECO:0000256" key="3">
    <source>
        <dbReference type="ARBA" id="ARBA00022670"/>
    </source>
</evidence>
<keyword evidence="4" id="KW-0378">Hydrolase</keyword>
<dbReference type="PIRSF" id="PIRSF028757">
    <property type="entry name" value="LD-carboxypeptidase"/>
    <property type="match status" value="1"/>
</dbReference>
<feature type="active site" description="Nucleophile" evidence="6">
    <location>
        <position position="101"/>
    </location>
</feature>
<reference evidence="9 10" key="1">
    <citation type="submission" date="2018-06" db="EMBL/GenBank/DDBJ databases">
        <title>The draft genome sequence of Crocinitomix sp. SM1701.</title>
        <authorList>
            <person name="Zhang X."/>
        </authorList>
    </citation>
    <scope>NUCLEOTIDE SEQUENCE [LARGE SCALE GENOMIC DNA]</scope>
    <source>
        <strain evidence="9 10">SM1701</strain>
    </source>
</reference>
<dbReference type="RefSeq" id="WP_111063553.1">
    <property type="nucleotide sequence ID" value="NZ_JBHUCU010000017.1"/>
</dbReference>
<evidence type="ECO:0000256" key="6">
    <source>
        <dbReference type="PIRSR" id="PIRSR028757-1"/>
    </source>
</evidence>
<dbReference type="InterPro" id="IPR027461">
    <property type="entry name" value="Carboxypeptidase_A_C_sf"/>
</dbReference>
<dbReference type="GO" id="GO:0004180">
    <property type="term" value="F:carboxypeptidase activity"/>
    <property type="evidence" value="ECO:0007669"/>
    <property type="project" value="UniProtKB-KW"/>
</dbReference>
<comment type="caution">
    <text evidence="9">The sequence shown here is derived from an EMBL/GenBank/DDBJ whole genome shotgun (WGS) entry which is preliminary data.</text>
</comment>
<dbReference type="InterPro" id="IPR029062">
    <property type="entry name" value="Class_I_gatase-like"/>
</dbReference>
<dbReference type="SUPFAM" id="SSF141986">
    <property type="entry name" value="LD-carboxypeptidase A C-terminal domain-like"/>
    <property type="match status" value="1"/>
</dbReference>
<feature type="domain" description="LD-carboxypeptidase N-terminal" evidence="7">
    <location>
        <begin position="5"/>
        <end position="119"/>
    </location>
</feature>
<dbReference type="Proteomes" id="UP000249248">
    <property type="component" value="Unassembled WGS sequence"/>
</dbReference>
<dbReference type="Pfam" id="PF17676">
    <property type="entry name" value="Peptidase_S66C"/>
    <property type="match status" value="1"/>
</dbReference>
<keyword evidence="10" id="KW-1185">Reference proteome</keyword>
<dbReference type="Gene3D" id="3.40.50.10740">
    <property type="entry name" value="Class I glutamine amidotransferase-like"/>
    <property type="match status" value="1"/>
</dbReference>
<dbReference type="PANTHER" id="PTHR30237:SF2">
    <property type="entry name" value="MUREIN TETRAPEPTIDE CARBOXYPEPTIDASE"/>
    <property type="match status" value="1"/>
</dbReference>
<proteinExistence type="inferred from homology"/>
<evidence type="ECO:0000313" key="10">
    <source>
        <dbReference type="Proteomes" id="UP000249248"/>
    </source>
</evidence>
<dbReference type="InterPro" id="IPR040449">
    <property type="entry name" value="Peptidase_S66_N"/>
</dbReference>
<dbReference type="OrthoDB" id="9807329at2"/>
<dbReference type="InterPro" id="IPR003507">
    <property type="entry name" value="S66_fam"/>
</dbReference>
<evidence type="ECO:0000256" key="1">
    <source>
        <dbReference type="ARBA" id="ARBA00010233"/>
    </source>
</evidence>
<name>A0A2W1MXI4_9FLAO</name>
<dbReference type="GO" id="GO:0008236">
    <property type="term" value="F:serine-type peptidase activity"/>
    <property type="evidence" value="ECO:0007669"/>
    <property type="project" value="UniProtKB-KW"/>
</dbReference>
<dbReference type="InterPro" id="IPR027478">
    <property type="entry name" value="LdcA_N"/>
</dbReference>
<evidence type="ECO:0000256" key="2">
    <source>
        <dbReference type="ARBA" id="ARBA00022645"/>
    </source>
</evidence>
<protein>
    <submittedName>
        <fullName evidence="9">LD-carboxypeptidase</fullName>
    </submittedName>
</protein>
<dbReference type="CDD" id="cd07025">
    <property type="entry name" value="Peptidase_S66"/>
    <property type="match status" value="1"/>
</dbReference>
<gene>
    <name evidence="9" type="ORF">DNU06_11820</name>
</gene>
<feature type="domain" description="LD-carboxypeptidase C-terminal" evidence="8">
    <location>
        <begin position="162"/>
        <end position="272"/>
    </location>
</feature>
<comment type="similarity">
    <text evidence="1">Belongs to the peptidase S66 family.</text>
</comment>
<keyword evidence="2 9" id="KW-0121">Carboxypeptidase</keyword>
<dbReference type="Gene3D" id="3.50.30.60">
    <property type="entry name" value="LD-carboxypeptidase A C-terminal domain-like"/>
    <property type="match status" value="1"/>
</dbReference>
<dbReference type="PANTHER" id="PTHR30237">
    <property type="entry name" value="MURAMOYLTETRAPEPTIDE CARBOXYPEPTIDASE"/>
    <property type="match status" value="1"/>
</dbReference>
<evidence type="ECO:0000256" key="5">
    <source>
        <dbReference type="ARBA" id="ARBA00022825"/>
    </source>
</evidence>
<accession>A0A2W1MXI4</accession>
<evidence type="ECO:0000259" key="7">
    <source>
        <dbReference type="Pfam" id="PF02016"/>
    </source>
</evidence>
<feature type="active site" description="Charge relay system" evidence="6">
    <location>
        <position position="193"/>
    </location>
</feature>
<dbReference type="SUPFAM" id="SSF52317">
    <property type="entry name" value="Class I glutamine amidotransferase-like"/>
    <property type="match status" value="1"/>
</dbReference>
<evidence type="ECO:0000313" key="9">
    <source>
        <dbReference type="EMBL" id="PZE16537.1"/>
    </source>
</evidence>
<dbReference type="GO" id="GO:0006508">
    <property type="term" value="P:proteolysis"/>
    <property type="evidence" value="ECO:0007669"/>
    <property type="project" value="UniProtKB-KW"/>
</dbReference>
<evidence type="ECO:0000259" key="8">
    <source>
        <dbReference type="Pfam" id="PF17676"/>
    </source>
</evidence>
<feature type="active site" description="Charge relay system" evidence="6">
    <location>
        <position position="263"/>
    </location>
</feature>
<dbReference type="InterPro" id="IPR040921">
    <property type="entry name" value="Peptidase_S66C"/>
</dbReference>
<dbReference type="EMBL" id="QKSB01000007">
    <property type="protein sequence ID" value="PZE16537.1"/>
    <property type="molecule type" value="Genomic_DNA"/>
</dbReference>
<evidence type="ECO:0000256" key="4">
    <source>
        <dbReference type="ARBA" id="ARBA00022801"/>
    </source>
</evidence>
<sequence>MGKNIRILAPAKAISAVLVEAAIDKLTEMGHHVSVGEFTLGNHYYFSGTVAQRIHDFQSAINESEIEIILCARGGYGCIQIVDALDYSPLKKHPKLILGFSDVTVFHAHFQNLGLKTAHCSMPLNFETNTAASLSSLQNLLNGIENQYQIPAHPLNAQGKASGEIIGGNLAILHTLIGTNSDIDTNGKILFLEEVGEYIYAIDRMLWAFQKAGKLKGLKGLIVGSFSDIKDTEVPFGISVDEVILSHFEKLNIPICFNFPAGHIDDNRSILFSKVSHLTVAKEGVNLIN</sequence>
<keyword evidence="5" id="KW-0720">Serine protease</keyword>
<dbReference type="Pfam" id="PF02016">
    <property type="entry name" value="Peptidase_S66"/>
    <property type="match status" value="1"/>
</dbReference>
<keyword evidence="3" id="KW-0645">Protease</keyword>
<dbReference type="AlphaFoldDB" id="A0A2W1MXI4"/>